<dbReference type="OrthoDB" id="6164137at2"/>
<dbReference type="GO" id="GO:0006808">
    <property type="term" value="P:regulation of nitrogen utilization"/>
    <property type="evidence" value="ECO:0007669"/>
    <property type="project" value="InterPro"/>
</dbReference>
<keyword evidence="2" id="KW-1185">Reference proteome</keyword>
<organism evidence="1 2">
    <name type="scientific">Vreelandella sulfidaeris</name>
    <dbReference type="NCBI Taxonomy" id="115553"/>
    <lineage>
        <taxon>Bacteria</taxon>
        <taxon>Pseudomonadati</taxon>
        <taxon>Pseudomonadota</taxon>
        <taxon>Gammaproteobacteria</taxon>
        <taxon>Oceanospirillales</taxon>
        <taxon>Halomonadaceae</taxon>
        <taxon>Vreelandella</taxon>
    </lineage>
</organism>
<dbReference type="SUPFAM" id="SSF54913">
    <property type="entry name" value="GlnB-like"/>
    <property type="match status" value="1"/>
</dbReference>
<dbReference type="EMBL" id="QNTU01000026">
    <property type="protein sequence ID" value="RBI65061.1"/>
    <property type="molecule type" value="Genomic_DNA"/>
</dbReference>
<dbReference type="RefSeq" id="WP_035561679.1">
    <property type="nucleotide sequence ID" value="NZ_QNTU01000026.1"/>
</dbReference>
<sequence>MYEIKAYVREVMAEHVVDALAKVKGVASIAVVSLGEFGHLVGDESPLEKVKMVKLEIDVATDDVAGEVVELIVRTGRTQEGHPGDGKVLVSRLVRAVRIDDGATDESALQPASNQRFS</sequence>
<proteinExistence type="predicted"/>
<dbReference type="SMART" id="SM00938">
    <property type="entry name" value="P-II"/>
    <property type="match status" value="1"/>
</dbReference>
<dbReference type="InterPro" id="IPR011322">
    <property type="entry name" value="N-reg_PII-like_a/b"/>
</dbReference>
<name>A0A365THW2_9GAMM</name>
<reference evidence="2" key="1">
    <citation type="submission" date="2018-06" db="EMBL/GenBank/DDBJ databases">
        <title>Whole genome sequencing of four bacterial strains from South Shetland trench revealing bio-synthetic gene clusters.</title>
        <authorList>
            <person name="Abdel-Mageed W.M."/>
            <person name="Lehri B."/>
            <person name="Jarmusch S."/>
            <person name="Miranda K."/>
            <person name="Goodfellow M."/>
            <person name="Jaspars M."/>
            <person name="Karlyshev A.V."/>
        </authorList>
    </citation>
    <scope>NUCLEOTIDE SEQUENCE [LARGE SCALE GENOMIC DNA]</scope>
    <source>
        <strain evidence="2">SST4</strain>
    </source>
</reference>
<dbReference type="InterPro" id="IPR015867">
    <property type="entry name" value="N-reg_PII/ATP_PRibTrfase_C"/>
</dbReference>
<dbReference type="Proteomes" id="UP000252204">
    <property type="component" value="Unassembled WGS sequence"/>
</dbReference>
<comment type="caution">
    <text evidence="1">The sequence shown here is derived from an EMBL/GenBank/DDBJ whole genome shotgun (WGS) entry which is preliminary data.</text>
</comment>
<evidence type="ECO:0000313" key="2">
    <source>
        <dbReference type="Proteomes" id="UP000252204"/>
    </source>
</evidence>
<evidence type="ECO:0000313" key="1">
    <source>
        <dbReference type="EMBL" id="RBI65061.1"/>
    </source>
</evidence>
<dbReference type="PROSITE" id="PS51343">
    <property type="entry name" value="PII_GLNB_DOM"/>
    <property type="match status" value="1"/>
</dbReference>
<dbReference type="InterPro" id="IPR002187">
    <property type="entry name" value="N-reg_PII"/>
</dbReference>
<accession>A0A365THW2</accession>
<dbReference type="Pfam" id="PF00543">
    <property type="entry name" value="P-II"/>
    <property type="match status" value="1"/>
</dbReference>
<dbReference type="Gene3D" id="3.30.70.120">
    <property type="match status" value="1"/>
</dbReference>
<dbReference type="GO" id="GO:0030234">
    <property type="term" value="F:enzyme regulator activity"/>
    <property type="evidence" value="ECO:0007669"/>
    <property type="project" value="InterPro"/>
</dbReference>
<gene>
    <name evidence="1" type="ORF">DQ400_19585</name>
</gene>
<protein>
    <submittedName>
        <fullName evidence="1">P-II family nitrogen regulator</fullName>
    </submittedName>
</protein>
<dbReference type="AlphaFoldDB" id="A0A365THW2"/>